<protein>
    <submittedName>
        <fullName evidence="2">Rhodanese-like domain-containing protein</fullName>
    </submittedName>
</protein>
<feature type="non-terminal residue" evidence="2">
    <location>
        <position position="1"/>
    </location>
</feature>
<reference evidence="2 3" key="1">
    <citation type="journal article" date="2019" name="Nat. Microbiol.">
        <title>Mediterranean grassland soil C-N compound turnover is dependent on rainfall and depth, and is mediated by genomically divergent microorganisms.</title>
        <authorList>
            <person name="Diamond S."/>
            <person name="Andeer P.F."/>
            <person name="Li Z."/>
            <person name="Crits-Christoph A."/>
            <person name="Burstein D."/>
            <person name="Anantharaman K."/>
            <person name="Lane K.R."/>
            <person name="Thomas B.C."/>
            <person name="Pan C."/>
            <person name="Northen T.R."/>
            <person name="Banfield J.F."/>
        </authorList>
    </citation>
    <scope>NUCLEOTIDE SEQUENCE [LARGE SCALE GENOMIC DNA]</scope>
    <source>
        <strain evidence="2">NP_6</strain>
    </source>
</reference>
<dbReference type="EMBL" id="VBAN01000208">
    <property type="protein sequence ID" value="TMI81461.1"/>
    <property type="molecule type" value="Genomic_DNA"/>
</dbReference>
<gene>
    <name evidence="2" type="ORF">E6H03_06985</name>
</gene>
<accession>A0A537JD50</accession>
<dbReference type="InterPro" id="IPR001763">
    <property type="entry name" value="Rhodanese-like_dom"/>
</dbReference>
<dbReference type="SUPFAM" id="SSF52821">
    <property type="entry name" value="Rhodanese/Cell cycle control phosphatase"/>
    <property type="match status" value="1"/>
</dbReference>
<dbReference type="Pfam" id="PF00581">
    <property type="entry name" value="Rhodanese"/>
    <property type="match status" value="1"/>
</dbReference>
<dbReference type="PROSITE" id="PS50206">
    <property type="entry name" value="RHODANESE_3"/>
    <property type="match status" value="1"/>
</dbReference>
<dbReference type="InterPro" id="IPR050229">
    <property type="entry name" value="GlpE_sulfurtransferase"/>
</dbReference>
<sequence length="58" mass="6364">EVRSRLEEIDRNTPAVIYCRSGGRSAKVVALLQEAGYDKVLNLTGGILAWANAQYPTE</sequence>
<dbReference type="InterPro" id="IPR036873">
    <property type="entry name" value="Rhodanese-like_dom_sf"/>
</dbReference>
<evidence type="ECO:0000313" key="2">
    <source>
        <dbReference type="EMBL" id="TMI81461.1"/>
    </source>
</evidence>
<dbReference type="Proteomes" id="UP000318093">
    <property type="component" value="Unassembled WGS sequence"/>
</dbReference>
<dbReference type="AlphaFoldDB" id="A0A537JD50"/>
<organism evidence="2 3">
    <name type="scientific">Candidatus Segetimicrobium genomatis</name>
    <dbReference type="NCBI Taxonomy" id="2569760"/>
    <lineage>
        <taxon>Bacteria</taxon>
        <taxon>Bacillati</taxon>
        <taxon>Candidatus Sysuimicrobiota</taxon>
        <taxon>Candidatus Sysuimicrobiia</taxon>
        <taxon>Candidatus Sysuimicrobiales</taxon>
        <taxon>Candidatus Segetimicrobiaceae</taxon>
        <taxon>Candidatus Segetimicrobium</taxon>
    </lineage>
</organism>
<evidence type="ECO:0000313" key="3">
    <source>
        <dbReference type="Proteomes" id="UP000318093"/>
    </source>
</evidence>
<feature type="domain" description="Rhodanese" evidence="1">
    <location>
        <begin position="4"/>
        <end position="58"/>
    </location>
</feature>
<comment type="caution">
    <text evidence="2">The sequence shown here is derived from an EMBL/GenBank/DDBJ whole genome shotgun (WGS) entry which is preliminary data.</text>
</comment>
<proteinExistence type="predicted"/>
<dbReference type="Gene3D" id="3.40.250.10">
    <property type="entry name" value="Rhodanese-like domain"/>
    <property type="match status" value="1"/>
</dbReference>
<dbReference type="PANTHER" id="PTHR43031">
    <property type="entry name" value="FAD-DEPENDENT OXIDOREDUCTASE"/>
    <property type="match status" value="1"/>
</dbReference>
<evidence type="ECO:0000259" key="1">
    <source>
        <dbReference type="PROSITE" id="PS50206"/>
    </source>
</evidence>
<dbReference type="CDD" id="cd00158">
    <property type="entry name" value="RHOD"/>
    <property type="match status" value="1"/>
</dbReference>
<name>A0A537JD50_9BACT</name>
<dbReference type="PANTHER" id="PTHR43031:SF1">
    <property type="entry name" value="PYRIDINE NUCLEOTIDE-DISULPHIDE OXIDOREDUCTASE"/>
    <property type="match status" value="1"/>
</dbReference>